<protein>
    <submittedName>
        <fullName evidence="1">Uncharacterized protein</fullName>
    </submittedName>
</protein>
<evidence type="ECO:0000313" key="1">
    <source>
        <dbReference type="EMBL" id="KAJ3539650.1"/>
    </source>
</evidence>
<keyword evidence="2" id="KW-1185">Reference proteome</keyword>
<reference evidence="1" key="1">
    <citation type="submission" date="2022-07" db="EMBL/GenBank/DDBJ databases">
        <title>Genome Sequence of Phlebia brevispora.</title>
        <authorList>
            <person name="Buettner E."/>
        </authorList>
    </citation>
    <scope>NUCLEOTIDE SEQUENCE</scope>
    <source>
        <strain evidence="1">MPL23</strain>
    </source>
</reference>
<evidence type="ECO:0000313" key="2">
    <source>
        <dbReference type="Proteomes" id="UP001148662"/>
    </source>
</evidence>
<dbReference type="Proteomes" id="UP001148662">
    <property type="component" value="Unassembled WGS sequence"/>
</dbReference>
<gene>
    <name evidence="1" type="ORF">NM688_g6333</name>
</gene>
<organism evidence="1 2">
    <name type="scientific">Phlebia brevispora</name>
    <dbReference type="NCBI Taxonomy" id="194682"/>
    <lineage>
        <taxon>Eukaryota</taxon>
        <taxon>Fungi</taxon>
        <taxon>Dikarya</taxon>
        <taxon>Basidiomycota</taxon>
        <taxon>Agaricomycotina</taxon>
        <taxon>Agaricomycetes</taxon>
        <taxon>Polyporales</taxon>
        <taxon>Meruliaceae</taxon>
        <taxon>Phlebia</taxon>
    </lineage>
</organism>
<accession>A0ACC1SH82</accession>
<proteinExistence type="predicted"/>
<dbReference type="EMBL" id="JANHOG010001289">
    <property type="protein sequence ID" value="KAJ3539650.1"/>
    <property type="molecule type" value="Genomic_DNA"/>
</dbReference>
<comment type="caution">
    <text evidence="1">The sequence shown here is derived from an EMBL/GenBank/DDBJ whole genome shotgun (WGS) entry which is preliminary data.</text>
</comment>
<name>A0ACC1SH82_9APHY</name>
<sequence>MRALLEPYCARPLSAVDLVSGAPPASQCHRAYTRTLNTDEITSYLQGEDRDFNIDPVLSALNLVLRTQALRRGAVPVGQNKYFFLTTERARLSAGLEARRGYFMSVRPTFDTLMVNVNTSFAAFYDRSMSGPLDEVLTRHHPNDLRQLLPGLKVFTTHLGYKRAYKVFALGTQTAAQAQFKWNKTGRNISVKDFFKQGSAEYGITLRRPDLPVINVGSRQRAQDIPPELCTVPENQTFKSRLNTEATRSMINIACNPPATNANFITGEGLPLLQLSENPPSNSALESFGLSVSQQMAVVPARILDPPRLQYSTGRPAVRDGGWNIMGGTKFRRGGDMRNWAVLVVREERTEEFLGRNEANLNSFVQAFKDKCKLSGMIVAETLPPIEKTPVLPYDRREAVNIIRNKLEAIGRNKPSFVLVLLYREDDYIYPGIKNLCDRVLGLQTVCMLLKKATKGRVDQYFANVALKVNTKLRGVNHVLEENTNPWLKNTMLVGIDVTHPSPGSMKGAPSIAGVVANTDSDFANFPVSFRLQVNRNINKDAQEMVEGLTEMMVERLQAYKEANPSTPPGKVIIYRDGVSEGQYKLLLQDELPKILEAFRRMKVKPKLSIIVCGKRHHARFPGTSKDNTVANGNTTPGTVVDQGVTDIYNHDFYLQVSASRPQEQNIV</sequence>